<sequence>MDEEPLADFAERRDARIGRLRAVPVVDGRAPRAAHVSPAEPRVVERWNGHVWEMHAVVPDLAAAKALLYPGPRTPPPAEGPPLGKGPGRHRKPRVPPTAT</sequence>
<organism evidence="2 3">
    <name type="scientific">Streptomyces uncialis</name>
    <dbReference type="NCBI Taxonomy" id="1048205"/>
    <lineage>
        <taxon>Bacteria</taxon>
        <taxon>Bacillati</taxon>
        <taxon>Actinomycetota</taxon>
        <taxon>Actinomycetes</taxon>
        <taxon>Kitasatosporales</taxon>
        <taxon>Streptomycetaceae</taxon>
        <taxon>Streptomyces</taxon>
    </lineage>
</organism>
<dbReference type="RefSeq" id="WP_073796063.1">
    <property type="nucleotide sequence ID" value="NZ_CP109583.1"/>
</dbReference>
<comment type="caution">
    <text evidence="2">The sequence shown here is derived from an EMBL/GenBank/DDBJ whole genome shotgun (WGS) entry which is preliminary data.</text>
</comment>
<evidence type="ECO:0000313" key="3">
    <source>
        <dbReference type="Proteomes" id="UP000186455"/>
    </source>
</evidence>
<protein>
    <submittedName>
        <fullName evidence="2">Uncharacterized protein</fullName>
    </submittedName>
</protein>
<feature type="region of interest" description="Disordered" evidence="1">
    <location>
        <begin position="69"/>
        <end position="100"/>
    </location>
</feature>
<dbReference type="Pfam" id="PF19565">
    <property type="entry name" value="DUF6087"/>
    <property type="match status" value="1"/>
</dbReference>
<dbReference type="Proteomes" id="UP000186455">
    <property type="component" value="Unassembled WGS sequence"/>
</dbReference>
<name>A0A1Q4USF7_9ACTN</name>
<evidence type="ECO:0000256" key="1">
    <source>
        <dbReference type="SAM" id="MobiDB-lite"/>
    </source>
</evidence>
<dbReference type="GeneID" id="96794001"/>
<proteinExistence type="predicted"/>
<gene>
    <name evidence="2" type="ORF">AB852_36640</name>
</gene>
<keyword evidence="3" id="KW-1185">Reference proteome</keyword>
<dbReference type="AlphaFoldDB" id="A0A1Q4USF7"/>
<dbReference type="EMBL" id="LFBV01000014">
    <property type="protein sequence ID" value="OKH88506.1"/>
    <property type="molecule type" value="Genomic_DNA"/>
</dbReference>
<evidence type="ECO:0000313" key="2">
    <source>
        <dbReference type="EMBL" id="OKH88506.1"/>
    </source>
</evidence>
<dbReference type="InterPro" id="IPR045733">
    <property type="entry name" value="DUF6087"/>
</dbReference>
<dbReference type="STRING" id="1048205.AB852_36640"/>
<accession>A0A1Q4USF7</accession>
<reference evidence="2 3" key="1">
    <citation type="submission" date="2015-06" db="EMBL/GenBank/DDBJ databases">
        <title>Cloning and characterization of the uncialamcin biosynthetic gene cluster.</title>
        <authorList>
            <person name="Yan X."/>
            <person name="Huang T."/>
            <person name="Ge H."/>
            <person name="Shen B."/>
        </authorList>
    </citation>
    <scope>NUCLEOTIDE SEQUENCE [LARGE SCALE GENOMIC DNA]</scope>
    <source>
        <strain evidence="2 3">DCA2648</strain>
    </source>
</reference>